<dbReference type="Proteomes" id="UP000324800">
    <property type="component" value="Unassembled WGS sequence"/>
</dbReference>
<name>A0A5J4UEL9_9EUKA</name>
<dbReference type="AlphaFoldDB" id="A0A5J4UEL9"/>
<proteinExistence type="predicted"/>
<comment type="caution">
    <text evidence="1">The sequence shown here is derived from an EMBL/GenBank/DDBJ whole genome shotgun (WGS) entry which is preliminary data.</text>
</comment>
<reference evidence="1 2" key="1">
    <citation type="submission" date="2019-03" db="EMBL/GenBank/DDBJ databases">
        <title>Single cell metagenomics reveals metabolic interactions within the superorganism composed of flagellate Streblomastix strix and complex community of Bacteroidetes bacteria on its surface.</title>
        <authorList>
            <person name="Treitli S.C."/>
            <person name="Kolisko M."/>
            <person name="Husnik F."/>
            <person name="Keeling P."/>
            <person name="Hampl V."/>
        </authorList>
    </citation>
    <scope>NUCLEOTIDE SEQUENCE [LARGE SCALE GENOMIC DNA]</scope>
    <source>
        <strain evidence="1">ST1C</strain>
    </source>
</reference>
<organism evidence="1 2">
    <name type="scientific">Streblomastix strix</name>
    <dbReference type="NCBI Taxonomy" id="222440"/>
    <lineage>
        <taxon>Eukaryota</taxon>
        <taxon>Metamonada</taxon>
        <taxon>Preaxostyla</taxon>
        <taxon>Oxymonadida</taxon>
        <taxon>Streblomastigidae</taxon>
        <taxon>Streblomastix</taxon>
    </lineage>
</organism>
<accession>A0A5J4UEL9</accession>
<evidence type="ECO:0000313" key="2">
    <source>
        <dbReference type="Proteomes" id="UP000324800"/>
    </source>
</evidence>
<protein>
    <submittedName>
        <fullName evidence="1">Uncharacterized protein</fullName>
    </submittedName>
</protein>
<dbReference type="EMBL" id="SNRW01017717">
    <property type="protein sequence ID" value="KAA6368055.1"/>
    <property type="molecule type" value="Genomic_DNA"/>
</dbReference>
<gene>
    <name evidence="1" type="ORF">EZS28_036419</name>
</gene>
<evidence type="ECO:0000313" key="1">
    <source>
        <dbReference type="EMBL" id="KAA6368055.1"/>
    </source>
</evidence>
<sequence>MFNLLNNGARTRPSTAPHPHYQNMIACGGIQMLFTLFKKYAYKDIKISTSLCIVHLFRAKEITYILIRIEIISNLKMLMNEGDQ</sequence>